<gene>
    <name evidence="1" type="ORF">IU459_08165</name>
</gene>
<proteinExistence type="predicted"/>
<dbReference type="Proteomes" id="UP000702209">
    <property type="component" value="Unassembled WGS sequence"/>
</dbReference>
<comment type="caution">
    <text evidence="1">The sequence shown here is derived from an EMBL/GenBank/DDBJ whole genome shotgun (WGS) entry which is preliminary data.</text>
</comment>
<accession>A0ABS0CLP8</accession>
<evidence type="ECO:0000313" key="2">
    <source>
        <dbReference type="Proteomes" id="UP000702209"/>
    </source>
</evidence>
<reference evidence="1 2" key="1">
    <citation type="submission" date="2020-10" db="EMBL/GenBank/DDBJ databases">
        <title>Identification of Nocardia species via Next-generation sequencing and recognition of intraspecies genetic diversity.</title>
        <authorList>
            <person name="Li P."/>
            <person name="Li P."/>
            <person name="Lu B."/>
        </authorList>
    </citation>
    <scope>NUCLEOTIDE SEQUENCE [LARGE SCALE GENOMIC DNA]</scope>
    <source>
        <strain evidence="1 2">BJ06-0157</strain>
    </source>
</reference>
<protein>
    <submittedName>
        <fullName evidence="1">Uncharacterized protein</fullName>
    </submittedName>
</protein>
<keyword evidence="2" id="KW-1185">Reference proteome</keyword>
<sequence length="267" mass="29423">MRDLMFDRPCAWMICSSTTRDILCQGKPHPKIGQIGDVCHTWWRGVHTQRRETALELGPEDEWQRHTHPRWQETLVYARARGWRLQVHSGHAFGTLRCEQGKCEIKIFSTGKGAESVALTARKVVDRCVHGSSTPDLLAAVDDRLAKAENLIIVAEAMCARDKAAAAVAVLEDVDALMTGGAVWDEFSRLVDEIEMRTAVIDDALAQAGLGAPATPTAVIDSAAQHVGVARRELAKGPTLAREVKERTKKCSELAERIRDVRKALNG</sequence>
<name>A0ABS0CLP8_9NOCA</name>
<evidence type="ECO:0000313" key="1">
    <source>
        <dbReference type="EMBL" id="MBF6297517.1"/>
    </source>
</evidence>
<dbReference type="RefSeq" id="WP_195128843.1">
    <property type="nucleotide sequence ID" value="NZ_JADLQX010000004.1"/>
</dbReference>
<dbReference type="EMBL" id="JADLQX010000004">
    <property type="protein sequence ID" value="MBF6297517.1"/>
    <property type="molecule type" value="Genomic_DNA"/>
</dbReference>
<organism evidence="1 2">
    <name type="scientific">Nocardia amamiensis</name>
    <dbReference type="NCBI Taxonomy" id="404578"/>
    <lineage>
        <taxon>Bacteria</taxon>
        <taxon>Bacillati</taxon>
        <taxon>Actinomycetota</taxon>
        <taxon>Actinomycetes</taxon>
        <taxon>Mycobacteriales</taxon>
        <taxon>Nocardiaceae</taxon>
        <taxon>Nocardia</taxon>
    </lineage>
</organism>